<feature type="compositionally biased region" description="Polar residues" evidence="4">
    <location>
        <begin position="1"/>
        <end position="12"/>
    </location>
</feature>
<evidence type="ECO:0000259" key="5">
    <source>
        <dbReference type="Pfam" id="PF03115"/>
    </source>
</evidence>
<keyword evidence="2" id="KW-0167">Capsid protein</keyword>
<dbReference type="Gene3D" id="2.60.120.20">
    <property type="match status" value="1"/>
</dbReference>
<name>A0A2L1K520_9VIRU</name>
<dbReference type="Pfam" id="PF03115">
    <property type="entry name" value="Astro_capsid_N"/>
    <property type="match status" value="1"/>
</dbReference>
<evidence type="ECO:0000256" key="3">
    <source>
        <dbReference type="ARBA" id="ARBA00022844"/>
    </source>
</evidence>
<feature type="domain" description="Astrovirus capsid protein inner core" evidence="5">
    <location>
        <begin position="43"/>
        <end position="255"/>
    </location>
</feature>
<dbReference type="EMBL" id="MF033385">
    <property type="protein sequence ID" value="AVE17137.1"/>
    <property type="molecule type" value="Genomic_RNA"/>
</dbReference>
<feature type="compositionally biased region" description="Basic residues" evidence="4">
    <location>
        <begin position="22"/>
        <end position="35"/>
    </location>
</feature>
<evidence type="ECO:0000256" key="1">
    <source>
        <dbReference type="ARBA" id="ARBA00004328"/>
    </source>
</evidence>
<feature type="region of interest" description="Disordered" evidence="4">
    <location>
        <begin position="795"/>
        <end position="814"/>
    </location>
</feature>
<comment type="subcellular location">
    <subcellularLocation>
        <location evidence="1">Virion</location>
    </subcellularLocation>
</comment>
<protein>
    <submittedName>
        <fullName evidence="6">Capsid protein</fullName>
    </submittedName>
</protein>
<reference evidence="6" key="1">
    <citation type="submission" date="2017-04" db="EMBL/GenBank/DDBJ databases">
        <title>Detection Astroviruses from rat and house shrew feces from Guangzhou and Xiamen City.</title>
        <authorList>
            <person name="Qiu M."/>
            <person name="Zheng X."/>
            <person name="Chen X."/>
            <person name="Ge J."/>
            <person name="Cheng M."/>
            <person name="Xiong Y."/>
            <person name="Chen S."/>
            <person name="Zhong X."/>
            <person name="Huo S."/>
            <person name="Mo Y."/>
            <person name="Ke X."/>
            <person name="Zhou W."/>
            <person name="Chen Q."/>
        </authorList>
    </citation>
    <scope>NUCLEOTIDE SEQUENCE</scope>
    <source>
        <strain evidence="6">S510</strain>
    </source>
</reference>
<evidence type="ECO:0000256" key="4">
    <source>
        <dbReference type="SAM" id="MobiDB-lite"/>
    </source>
</evidence>
<feature type="region of interest" description="Disordered" evidence="4">
    <location>
        <begin position="1"/>
        <end position="49"/>
    </location>
</feature>
<dbReference type="InterPro" id="IPR004337">
    <property type="entry name" value="Astro_capsid_N"/>
</dbReference>
<keyword evidence="3" id="KW-0946">Virion</keyword>
<dbReference type="GO" id="GO:0019028">
    <property type="term" value="C:viral capsid"/>
    <property type="evidence" value="ECO:0007669"/>
    <property type="project" value="UniProtKB-KW"/>
</dbReference>
<feature type="compositionally biased region" description="Polar residues" evidence="4">
    <location>
        <begin position="803"/>
        <end position="814"/>
    </location>
</feature>
<proteinExistence type="predicted"/>
<evidence type="ECO:0000256" key="2">
    <source>
        <dbReference type="ARBA" id="ARBA00022561"/>
    </source>
</evidence>
<accession>A0A2L1K520</accession>
<evidence type="ECO:0000313" key="6">
    <source>
        <dbReference type="EMBL" id="AVE17137.1"/>
    </source>
</evidence>
<organism evidence="6">
    <name type="scientific">Rat astrovirus Rn/S510/Guangzhou</name>
    <dbReference type="NCBI Taxonomy" id="2093375"/>
    <lineage>
        <taxon>Viruses</taxon>
        <taxon>Riboviria</taxon>
        <taxon>Orthornavirae</taxon>
        <taxon>Pisuviricota</taxon>
        <taxon>Stelpaviricetes</taxon>
        <taxon>Stellavirales</taxon>
        <taxon>Astroviridae</taxon>
    </lineage>
</organism>
<sequence length="814" mass="87848">MAGDNASGSSGNCPRGAVGGNTRRRRRRARQRGPKRPNGVGAVRGQPSAVVRRRSRVARAARAAARQVIRNEGPRPAVGQRATLALGQVKTNTSGGVEVELTVPINPLLMRESSGPNTVGPIQMLASSYALWKLRWVKVFLKPLVGGSAVSGTIVRVSLNQSGEPGQNNWSGLGARRHVDVTPGRHGTFTLEARDIPGMRQGWFDTNPNGGMGKAIGGTLEVHTYGATVSTYQAKPFAGPLFIVEVMCHWDFANFQSQPGLLQMEVGTQTSEQSENEKATVDAKAGGPIDILVNENSKLGIVTGREPAALARAGSEQPGNTIWMIVDSAVSASTAIFPPPFSWLAQAGWWFVKRIFGAPVGTDGTKRVRLRVYQNFEDAQNNRPCIATAASNNGSVNTEWTFYQLTGESTGLSPAIATPTVLDVLPPVPDGPALPVTGMVRLMGEQVSYEPSDALNFASIKWYATETTSSASGTGDLGLLVGSQYRTAGNIRYLKDPLMVQVQGSDVVPVRIEQLERQASVVQLQSNVKIPVAGIYATSMVQFGPSGQAKGWLLQCYCVAEQQINYQWKKSGRVWANLVCIQPDPATSVGDQKSTGLIPKPVLVTREMSWGGSGTPSFTIANGAHFLMTIMGQDKDGVNQLPFEVPYGTPSWSRPETATITPITEFPQHAGFLLSPDFLQMKVIAKATPLPTIYEIDSEGDEESTDEEDCAGDWDVPPPDVLFHFSEEGEKMDRRLRKIICDKEERALAVQAAKPSRPFEIYKASYLGYLTDGCSPPTARSAAVRDARELIEAKTRMTDGSGARSQLSSWSDFN</sequence>
<dbReference type="InterPro" id="IPR029053">
    <property type="entry name" value="Viral_coat"/>
</dbReference>